<proteinExistence type="predicted"/>
<dbReference type="EMBL" id="JAUSTT010000002">
    <property type="protein sequence ID" value="MDQ0174786.1"/>
    <property type="molecule type" value="Genomic_DNA"/>
</dbReference>
<organism evidence="1 2">
    <name type="scientific">Bacillus chungangensis</name>
    <dbReference type="NCBI Taxonomy" id="587633"/>
    <lineage>
        <taxon>Bacteria</taxon>
        <taxon>Bacillati</taxon>
        <taxon>Bacillota</taxon>
        <taxon>Bacilli</taxon>
        <taxon>Bacillales</taxon>
        <taxon>Bacillaceae</taxon>
        <taxon>Bacillus</taxon>
    </lineage>
</organism>
<dbReference type="RefSeq" id="WP_307226533.1">
    <property type="nucleotide sequence ID" value="NZ_JAUSTT010000002.1"/>
</dbReference>
<accession>A0ABT9WNE1</accession>
<reference evidence="1 2" key="1">
    <citation type="submission" date="2023-07" db="EMBL/GenBank/DDBJ databases">
        <title>Genomic Encyclopedia of Type Strains, Phase IV (KMG-IV): sequencing the most valuable type-strain genomes for metagenomic binning, comparative biology and taxonomic classification.</title>
        <authorList>
            <person name="Goeker M."/>
        </authorList>
    </citation>
    <scope>NUCLEOTIDE SEQUENCE [LARGE SCALE GENOMIC DNA]</scope>
    <source>
        <strain evidence="1 2">DSM 23837</strain>
    </source>
</reference>
<evidence type="ECO:0000313" key="1">
    <source>
        <dbReference type="EMBL" id="MDQ0174786.1"/>
    </source>
</evidence>
<dbReference type="Proteomes" id="UP001223586">
    <property type="component" value="Unassembled WGS sequence"/>
</dbReference>
<sequence length="48" mass="5324">MPTVKQKTDTGRISQTFLIKINTVCLNMSPKMLDSRAGTSKKLRDGNV</sequence>
<comment type="caution">
    <text evidence="1">The sequence shown here is derived from an EMBL/GenBank/DDBJ whole genome shotgun (WGS) entry which is preliminary data.</text>
</comment>
<keyword evidence="2" id="KW-1185">Reference proteome</keyword>
<evidence type="ECO:0000313" key="2">
    <source>
        <dbReference type="Proteomes" id="UP001223586"/>
    </source>
</evidence>
<name>A0ABT9WNE1_9BACI</name>
<gene>
    <name evidence="1" type="ORF">J2S08_000619</name>
</gene>
<protein>
    <submittedName>
        <fullName evidence="1">Uncharacterized protein</fullName>
    </submittedName>
</protein>